<dbReference type="AlphaFoldDB" id="A0A9D3Y4Z3"/>
<reference evidence="1" key="2">
    <citation type="submission" date="2020-11" db="EMBL/GenBank/DDBJ databases">
        <authorList>
            <person name="McCartney M.A."/>
            <person name="Auch B."/>
            <person name="Kono T."/>
            <person name="Mallez S."/>
            <person name="Becker A."/>
            <person name="Gohl D.M."/>
            <person name="Silverstein K.A.T."/>
            <person name="Koren S."/>
            <person name="Bechman K.B."/>
            <person name="Herman A."/>
            <person name="Abrahante J.E."/>
            <person name="Garbe J."/>
        </authorList>
    </citation>
    <scope>NUCLEOTIDE SEQUENCE</scope>
    <source>
        <strain evidence="1">Duluth1</strain>
        <tissue evidence="1">Whole animal</tissue>
    </source>
</reference>
<protein>
    <submittedName>
        <fullName evidence="1">Uncharacterized protein</fullName>
    </submittedName>
</protein>
<dbReference type="Proteomes" id="UP000828390">
    <property type="component" value="Unassembled WGS sequence"/>
</dbReference>
<comment type="caution">
    <text evidence="1">The sequence shown here is derived from an EMBL/GenBank/DDBJ whole genome shotgun (WGS) entry which is preliminary data.</text>
</comment>
<sequence>MVSNLVKRGLHPAVPYSETLFCSCTFFLVYCTALKPQYLLDGYYKYYNDFCRCCLPFK</sequence>
<accession>A0A9D3Y4Z3</accession>
<reference evidence="1" key="1">
    <citation type="journal article" date="2019" name="bioRxiv">
        <title>The Genome of the Zebra Mussel, Dreissena polymorpha: A Resource for Invasive Species Research.</title>
        <authorList>
            <person name="McCartney M.A."/>
            <person name="Auch B."/>
            <person name="Kono T."/>
            <person name="Mallez S."/>
            <person name="Zhang Y."/>
            <person name="Obille A."/>
            <person name="Becker A."/>
            <person name="Abrahante J.E."/>
            <person name="Garbe J."/>
            <person name="Badalamenti J.P."/>
            <person name="Herman A."/>
            <person name="Mangelson H."/>
            <person name="Liachko I."/>
            <person name="Sullivan S."/>
            <person name="Sone E.D."/>
            <person name="Koren S."/>
            <person name="Silverstein K.A.T."/>
            <person name="Beckman K.B."/>
            <person name="Gohl D.M."/>
        </authorList>
    </citation>
    <scope>NUCLEOTIDE SEQUENCE</scope>
    <source>
        <strain evidence="1">Duluth1</strain>
        <tissue evidence="1">Whole animal</tissue>
    </source>
</reference>
<evidence type="ECO:0000313" key="2">
    <source>
        <dbReference type="Proteomes" id="UP000828390"/>
    </source>
</evidence>
<dbReference type="EMBL" id="JAIWYP010000027">
    <property type="protein sequence ID" value="KAH3691974.1"/>
    <property type="molecule type" value="Genomic_DNA"/>
</dbReference>
<organism evidence="1 2">
    <name type="scientific">Dreissena polymorpha</name>
    <name type="common">Zebra mussel</name>
    <name type="synonym">Mytilus polymorpha</name>
    <dbReference type="NCBI Taxonomy" id="45954"/>
    <lineage>
        <taxon>Eukaryota</taxon>
        <taxon>Metazoa</taxon>
        <taxon>Spiralia</taxon>
        <taxon>Lophotrochozoa</taxon>
        <taxon>Mollusca</taxon>
        <taxon>Bivalvia</taxon>
        <taxon>Autobranchia</taxon>
        <taxon>Heteroconchia</taxon>
        <taxon>Euheterodonta</taxon>
        <taxon>Imparidentia</taxon>
        <taxon>Neoheterodontei</taxon>
        <taxon>Myida</taxon>
        <taxon>Dreissenoidea</taxon>
        <taxon>Dreissenidae</taxon>
        <taxon>Dreissena</taxon>
    </lineage>
</organism>
<keyword evidence="2" id="KW-1185">Reference proteome</keyword>
<name>A0A9D3Y4Z3_DREPO</name>
<evidence type="ECO:0000313" key="1">
    <source>
        <dbReference type="EMBL" id="KAH3691974.1"/>
    </source>
</evidence>
<proteinExistence type="predicted"/>
<gene>
    <name evidence="1" type="ORF">DPMN_191389</name>
</gene>